<proteinExistence type="predicted"/>
<accession>A0AAP1RFC5</accession>
<evidence type="ECO:0000256" key="1">
    <source>
        <dbReference type="SAM" id="Phobius"/>
    </source>
</evidence>
<evidence type="ECO:0000313" key="2">
    <source>
        <dbReference type="EMBL" id="MBE7695029.1"/>
    </source>
</evidence>
<protein>
    <submittedName>
        <fullName evidence="2">DUF4293 family protein</fullName>
    </submittedName>
</protein>
<comment type="caution">
    <text evidence="2">The sequence shown here is derived from an EMBL/GenBank/DDBJ whole genome shotgun (WGS) entry which is preliminary data.</text>
</comment>
<dbReference type="Proteomes" id="UP000806077">
    <property type="component" value="Unassembled WGS sequence"/>
</dbReference>
<dbReference type="EMBL" id="WXXV01000006">
    <property type="protein sequence ID" value="MBE7695029.1"/>
    <property type="molecule type" value="Genomic_DNA"/>
</dbReference>
<keyword evidence="1" id="KW-0472">Membrane</keyword>
<gene>
    <name evidence="2" type="ORF">F7645_06280</name>
</gene>
<name>A0AAP1RFC5_9FLAO</name>
<evidence type="ECO:0000313" key="3">
    <source>
        <dbReference type="Proteomes" id="UP000806077"/>
    </source>
</evidence>
<reference evidence="2 3" key="1">
    <citation type="journal article" date="2020" name="Int. J. Syst. Evol. Microbiol.">
        <title>Tenacibaculum piscium sp. nov., isolated from skin ulcers of sea-farmed fish, and description of Tenacibaculum finnmarkense sp. nov. with subdivision into genomovars finnmarkense and ulcerans.</title>
        <authorList>
            <person name="Olsen A.B."/>
            <person name="Spilsberg B."/>
            <person name="Nilsen H.K."/>
            <person name="Lagesen K."/>
            <person name="Gulla S."/>
            <person name="Avendano-Herrera R."/>
            <person name="Irgang R."/>
            <person name="Duchaud E."/>
            <person name="Colquhoun D.J."/>
        </authorList>
    </citation>
    <scope>NUCLEOTIDE SEQUENCE [LARGE SCALE GENOMIC DNA]</scope>
    <source>
        <strain evidence="2 3">TNO037</strain>
    </source>
</reference>
<keyword evidence="1" id="KW-0812">Transmembrane</keyword>
<dbReference type="Pfam" id="PF14126">
    <property type="entry name" value="DUF4293"/>
    <property type="match status" value="1"/>
</dbReference>
<feature type="transmembrane region" description="Helical" evidence="1">
    <location>
        <begin position="51"/>
        <end position="70"/>
    </location>
</feature>
<keyword evidence="3" id="KW-1185">Reference proteome</keyword>
<dbReference type="InterPro" id="IPR025635">
    <property type="entry name" value="DUF4293"/>
</dbReference>
<feature type="transmembrane region" description="Helical" evidence="1">
    <location>
        <begin position="111"/>
        <end position="131"/>
    </location>
</feature>
<feature type="transmembrane region" description="Helical" evidence="1">
    <location>
        <begin position="7"/>
        <end position="28"/>
    </location>
</feature>
<dbReference type="RefSeq" id="WP_101954935.1">
    <property type="nucleotide sequence ID" value="NZ_JAJHTL010000007.1"/>
</dbReference>
<dbReference type="AlphaFoldDB" id="A0AAP1RFC5"/>
<sequence>MIQRKQSIYLLIAVLISAGLTTCCSLWANNQANTPVYIIDLFSGASFLEKATPVLFFISALLSTVTLFLFKNRELQFVLGRVNILINFFLLGILIYLSQTLSGEAAVSEKGIGMFFPILVILLLVLANKAIKKDEDLVKSVDRLR</sequence>
<organism evidence="2 3">
    <name type="scientific">Tenacibaculum finnmarkense genomovar finnmarkense</name>
    <dbReference type="NCBI Taxonomy" id="1458503"/>
    <lineage>
        <taxon>Bacteria</taxon>
        <taxon>Pseudomonadati</taxon>
        <taxon>Bacteroidota</taxon>
        <taxon>Flavobacteriia</taxon>
        <taxon>Flavobacteriales</taxon>
        <taxon>Flavobacteriaceae</taxon>
        <taxon>Tenacibaculum</taxon>
        <taxon>Tenacibaculum finnmarkense</taxon>
    </lineage>
</organism>
<keyword evidence="1" id="KW-1133">Transmembrane helix</keyword>
<feature type="transmembrane region" description="Helical" evidence="1">
    <location>
        <begin position="82"/>
        <end position="99"/>
    </location>
</feature>